<comment type="caution">
    <text evidence="4">The sequence shown here is derived from an EMBL/GenBank/DDBJ whole genome shotgun (WGS) entry which is preliminary data.</text>
</comment>
<evidence type="ECO:0000313" key="4">
    <source>
        <dbReference type="EMBL" id="CAD0113163.1"/>
    </source>
</evidence>
<keyword evidence="1" id="KW-0175">Coiled coil</keyword>
<evidence type="ECO:0000256" key="2">
    <source>
        <dbReference type="SAM" id="MobiDB-lite"/>
    </source>
</evidence>
<evidence type="ECO:0000313" key="5">
    <source>
        <dbReference type="Proteomes" id="UP000745764"/>
    </source>
</evidence>
<keyword evidence="5" id="KW-1185">Reference proteome</keyword>
<feature type="compositionally biased region" description="Low complexity" evidence="2">
    <location>
        <begin position="83"/>
        <end position="97"/>
    </location>
</feature>
<dbReference type="AlphaFoldDB" id="A0A9N8KNN5"/>
<dbReference type="OrthoDB" id="10067491at2759"/>
<dbReference type="InterPro" id="IPR027992">
    <property type="entry name" value="tRNA_bind_dom"/>
</dbReference>
<organism evidence="4 5">
    <name type="scientific">Aureobasidium uvarum</name>
    <dbReference type="NCBI Taxonomy" id="2773716"/>
    <lineage>
        <taxon>Eukaryota</taxon>
        <taxon>Fungi</taxon>
        <taxon>Dikarya</taxon>
        <taxon>Ascomycota</taxon>
        <taxon>Pezizomycotina</taxon>
        <taxon>Dothideomycetes</taxon>
        <taxon>Dothideomycetidae</taxon>
        <taxon>Dothideales</taxon>
        <taxon>Saccotheciaceae</taxon>
        <taxon>Aureobasidium</taxon>
    </lineage>
</organism>
<feature type="region of interest" description="Disordered" evidence="2">
    <location>
        <begin position="1"/>
        <end position="24"/>
    </location>
</feature>
<protein>
    <recommendedName>
        <fullName evidence="3">Possible tRNA binding domain-containing protein</fullName>
    </recommendedName>
</protein>
<reference evidence="4" key="1">
    <citation type="submission" date="2020-06" db="EMBL/GenBank/DDBJ databases">
        <authorList>
            <person name="Onetto C."/>
        </authorList>
    </citation>
    <scope>NUCLEOTIDE SEQUENCE</scope>
</reference>
<evidence type="ECO:0000256" key="1">
    <source>
        <dbReference type="SAM" id="Coils"/>
    </source>
</evidence>
<feature type="domain" description="Possible tRNA binding" evidence="3">
    <location>
        <begin position="14"/>
        <end position="74"/>
    </location>
</feature>
<feature type="compositionally biased region" description="Basic and acidic residues" evidence="2">
    <location>
        <begin position="102"/>
        <end position="112"/>
    </location>
</feature>
<evidence type="ECO:0000259" key="3">
    <source>
        <dbReference type="Pfam" id="PF13725"/>
    </source>
</evidence>
<dbReference type="Proteomes" id="UP000745764">
    <property type="component" value="Unassembled WGS sequence"/>
</dbReference>
<sequence>MPKGIGGGDAEANKIDGEEEQRFAPLQQTLEDDLAEAGDEYMAAEKERARAMIDALPLDKYAIANGEADWDEAERQIQKSAGRSGKSTTVSVKSKNASSKRKAGEALEEVQKEAANFDGKKSKKGKQSR</sequence>
<accession>A0A9N8KNN5</accession>
<feature type="coiled-coil region" evidence="1">
    <location>
        <begin position="27"/>
        <end position="54"/>
    </location>
</feature>
<dbReference type="Pfam" id="PF13725">
    <property type="entry name" value="tRNA_bind_2"/>
    <property type="match status" value="1"/>
</dbReference>
<gene>
    <name evidence="4" type="ORF">AWRI4620_LOCUS7418</name>
</gene>
<dbReference type="EMBL" id="CAINUL010000015">
    <property type="protein sequence ID" value="CAD0113163.1"/>
    <property type="molecule type" value="Genomic_DNA"/>
</dbReference>
<feature type="region of interest" description="Disordered" evidence="2">
    <location>
        <begin position="72"/>
        <end position="129"/>
    </location>
</feature>
<name>A0A9N8KNN5_9PEZI</name>
<proteinExistence type="predicted"/>
<feature type="compositionally biased region" description="Basic and acidic residues" evidence="2">
    <location>
        <begin position="11"/>
        <end position="22"/>
    </location>
</feature>